<name>A0A646HMH4_9BACT</name>
<dbReference type="AlphaFoldDB" id="A0A646HMH4"/>
<gene>
    <name evidence="1" type="ORF">F7D59_01280</name>
</gene>
<evidence type="ECO:0000313" key="2">
    <source>
        <dbReference type="Proteomes" id="UP000420635"/>
    </source>
</evidence>
<proteinExistence type="predicted"/>
<comment type="caution">
    <text evidence="1">The sequence shown here is derived from an EMBL/GenBank/DDBJ whole genome shotgun (WGS) entry which is preliminary data.</text>
</comment>
<sequence length="78" mass="8374">MKQKVIKWLSASNRWKHFVGGVMIGLGADDWYCACYTGAGVGGALELKDVLYGGSWDWIDFALTAGGAVVGHSIRVVL</sequence>
<reference evidence="2" key="1">
    <citation type="submission" date="2019-09" db="EMBL/GenBank/DDBJ databases">
        <title>Distinct polysaccharide growth profiles of human intestinal Prevotella copri isolates.</title>
        <authorList>
            <person name="Fehlner-Peach H."/>
            <person name="Magnabosco C."/>
            <person name="Raghavan V."/>
            <person name="Scher J.U."/>
            <person name="Tett A."/>
            <person name="Cox L.M."/>
            <person name="Gottsegen C."/>
            <person name="Watters A."/>
            <person name="Wiltshire- Gordon J.D."/>
            <person name="Segata N."/>
            <person name="Bonneau R."/>
            <person name="Littman D.R."/>
        </authorList>
    </citation>
    <scope>NUCLEOTIDE SEQUENCE [LARGE SCALE GENOMIC DNA]</scope>
    <source>
        <strain evidence="2">iP54</strain>
    </source>
</reference>
<organism evidence="1 2">
    <name type="scientific">Segatella copri</name>
    <dbReference type="NCBI Taxonomy" id="165179"/>
    <lineage>
        <taxon>Bacteria</taxon>
        <taxon>Pseudomonadati</taxon>
        <taxon>Bacteroidota</taxon>
        <taxon>Bacteroidia</taxon>
        <taxon>Bacteroidales</taxon>
        <taxon>Prevotellaceae</taxon>
        <taxon>Segatella</taxon>
    </lineage>
</organism>
<accession>A0A646HMH4</accession>
<dbReference type="EMBL" id="VZBQ01000011">
    <property type="protein sequence ID" value="MQN88536.1"/>
    <property type="molecule type" value="Genomic_DNA"/>
</dbReference>
<dbReference type="RefSeq" id="WP_153114128.1">
    <property type="nucleotide sequence ID" value="NZ_VZAS01000183.1"/>
</dbReference>
<evidence type="ECO:0000313" key="1">
    <source>
        <dbReference type="EMBL" id="MQN88536.1"/>
    </source>
</evidence>
<protein>
    <submittedName>
        <fullName evidence="1">Uncharacterized protein</fullName>
    </submittedName>
</protein>
<dbReference type="Proteomes" id="UP000420635">
    <property type="component" value="Unassembled WGS sequence"/>
</dbReference>